<name>A0A1F6A045_9BACT</name>
<feature type="region of interest" description="Disordered" evidence="1">
    <location>
        <begin position="180"/>
        <end position="223"/>
    </location>
</feature>
<organism evidence="2 3">
    <name type="scientific">Candidatus Gottesmanbacteria bacterium RIFCSPHIGHO2_02_FULL_39_14</name>
    <dbReference type="NCBI Taxonomy" id="1798383"/>
    <lineage>
        <taxon>Bacteria</taxon>
        <taxon>Candidatus Gottesmaniibacteriota</taxon>
    </lineage>
</organism>
<dbReference type="STRING" id="1798383.A3D78_05885"/>
<proteinExistence type="predicted"/>
<dbReference type="EMBL" id="MFJM01000025">
    <property type="protein sequence ID" value="OGG17984.1"/>
    <property type="molecule type" value="Genomic_DNA"/>
</dbReference>
<evidence type="ECO:0000256" key="1">
    <source>
        <dbReference type="SAM" id="MobiDB-lite"/>
    </source>
</evidence>
<gene>
    <name evidence="2" type="ORF">A3D78_05885</name>
</gene>
<dbReference type="Proteomes" id="UP000176253">
    <property type="component" value="Unassembled WGS sequence"/>
</dbReference>
<feature type="compositionally biased region" description="Polar residues" evidence="1">
    <location>
        <begin position="189"/>
        <end position="216"/>
    </location>
</feature>
<evidence type="ECO:0000313" key="2">
    <source>
        <dbReference type="EMBL" id="OGG17984.1"/>
    </source>
</evidence>
<protein>
    <submittedName>
        <fullName evidence="2">Uncharacterized protein</fullName>
    </submittedName>
</protein>
<evidence type="ECO:0000313" key="3">
    <source>
        <dbReference type="Proteomes" id="UP000176253"/>
    </source>
</evidence>
<comment type="caution">
    <text evidence="2">The sequence shown here is derived from an EMBL/GenBank/DDBJ whole genome shotgun (WGS) entry which is preliminary data.</text>
</comment>
<accession>A0A1F6A045</accession>
<reference evidence="2 3" key="1">
    <citation type="journal article" date="2016" name="Nat. Commun.">
        <title>Thousands of microbial genomes shed light on interconnected biogeochemical processes in an aquifer system.</title>
        <authorList>
            <person name="Anantharaman K."/>
            <person name="Brown C.T."/>
            <person name="Hug L.A."/>
            <person name="Sharon I."/>
            <person name="Castelle C.J."/>
            <person name="Probst A.J."/>
            <person name="Thomas B.C."/>
            <person name="Singh A."/>
            <person name="Wilkins M.J."/>
            <person name="Karaoz U."/>
            <person name="Brodie E.L."/>
            <person name="Williams K.H."/>
            <person name="Hubbard S.S."/>
            <person name="Banfield J.F."/>
        </authorList>
    </citation>
    <scope>NUCLEOTIDE SEQUENCE [LARGE SCALE GENOMIC DNA]</scope>
</reference>
<dbReference type="AlphaFoldDB" id="A0A1F6A045"/>
<sequence>MSISIEGREGQDISEINSQNPDFRLTRRDFLKLSGVVSTTVLLEACMPGSLESRQPLVTPDIDLPEGWVWATFNYQDVVALSSGVAPESVYSYYTVRVAAAVEELLANSPDLIGVYAAKGLQFIGQGLLLPVQVGAFDISGGLQDFIEGPRYFTKDGEVYTIDRSQRTVKVIQFSQTDAAAAEGEDAQTNENNPSGDGDTGQTKPTPDSNSGSLNEQNKEPAYLNSGNIGELLRKWEEKGILPRKFRGFYNKEGNILETVEINIPYYDFSKTEIKPEDIIDLVKAARADNIKVILNIGPGDTAQPLDDAKRVEEKTGRPVISIAVDLEKAYSKVFTQELPPNNSSAFYFKMDAYELEGFKADEVSIIAPYRDYLIPDLADLSWKLTNPGGQIRIVTEYSGPMRYIPKNIKPYAQVYTVTPEQYIQQFGMLQSVYLKDYPTFNVIIITVPQK</sequence>